<dbReference type="EMBL" id="JACHOB010000001">
    <property type="protein sequence ID" value="MBB4657940.1"/>
    <property type="molecule type" value="Genomic_DNA"/>
</dbReference>
<evidence type="ECO:0000313" key="1">
    <source>
        <dbReference type="EMBL" id="MBB4657940.1"/>
    </source>
</evidence>
<accession>A0A840I1J0</accession>
<reference evidence="1 2" key="1">
    <citation type="submission" date="2020-08" db="EMBL/GenBank/DDBJ databases">
        <title>Genomic Encyclopedia of Type Strains, Phase IV (KMG-IV): sequencing the most valuable type-strain genomes for metagenomic binning, comparative biology and taxonomic classification.</title>
        <authorList>
            <person name="Goeker M."/>
        </authorList>
    </citation>
    <scope>NUCLEOTIDE SEQUENCE [LARGE SCALE GENOMIC DNA]</scope>
    <source>
        <strain evidence="1 2">DSM 102850</strain>
    </source>
</reference>
<keyword evidence="2" id="KW-1185">Reference proteome</keyword>
<gene>
    <name evidence="1" type="ORF">GGQ59_000440</name>
</gene>
<dbReference type="Proteomes" id="UP000563524">
    <property type="component" value="Unassembled WGS sequence"/>
</dbReference>
<proteinExistence type="predicted"/>
<protein>
    <recommendedName>
        <fullName evidence="3">Pili assembly chaperone N-terminal domain-containing protein</fullName>
    </recommendedName>
</protein>
<comment type="caution">
    <text evidence="1">The sequence shown here is derived from an EMBL/GenBank/DDBJ whole genome shotgun (WGS) entry which is preliminary data.</text>
</comment>
<sequence length="120" mass="12938">MTNLPLLAAMLMQALSPMEGQVHAFGEAAALRVTVVNPYEAPHRFSMEAFGEDWAPLTDVAPRSILIGPGDSAVVTLFVPARETQRRTVRLCATSGALARQGYAIRGQVCGKYVVSRLHS</sequence>
<name>A0A840I1J0_9PROT</name>
<dbReference type="AlphaFoldDB" id="A0A840I1J0"/>
<evidence type="ECO:0008006" key="3">
    <source>
        <dbReference type="Google" id="ProtNLM"/>
    </source>
</evidence>
<evidence type="ECO:0000313" key="2">
    <source>
        <dbReference type="Proteomes" id="UP000563524"/>
    </source>
</evidence>
<organism evidence="1 2">
    <name type="scientific">Parvularcula dongshanensis</name>
    <dbReference type="NCBI Taxonomy" id="1173995"/>
    <lineage>
        <taxon>Bacteria</taxon>
        <taxon>Pseudomonadati</taxon>
        <taxon>Pseudomonadota</taxon>
        <taxon>Alphaproteobacteria</taxon>
        <taxon>Parvularculales</taxon>
        <taxon>Parvularculaceae</taxon>
        <taxon>Parvularcula</taxon>
    </lineage>
</organism>
<dbReference type="RefSeq" id="WP_183815405.1">
    <property type="nucleotide sequence ID" value="NZ_JACHOB010000001.1"/>
</dbReference>